<proteinExistence type="predicted"/>
<keyword evidence="2" id="KW-1185">Reference proteome</keyword>
<evidence type="ECO:0000313" key="1">
    <source>
        <dbReference type="EMBL" id="KAJ0027183.1"/>
    </source>
</evidence>
<dbReference type="EMBL" id="CM047744">
    <property type="protein sequence ID" value="KAJ0027183.1"/>
    <property type="molecule type" value="Genomic_DNA"/>
</dbReference>
<sequence>MQAKHSSGRFEMKSDTSLTCSCAAVLYFFLSQNFFDLQEFEPTKVELLEDDEILLLEFSENLPVGRDILRHETSIFAPSVSQVTQDRLQSEPLSPNRASFISEQNKLHTKDLEDVQTMEETRGASCKPYQIWALFLA</sequence>
<comment type="caution">
    <text evidence="1">The sequence shown here is derived from an EMBL/GenBank/DDBJ whole genome shotgun (WGS) entry which is preliminary data.</text>
</comment>
<reference evidence="2" key="1">
    <citation type="journal article" date="2023" name="G3 (Bethesda)">
        <title>Genome assembly and association tests identify interacting loci associated with vigor, precocity, and sex in interspecific pistachio rootstocks.</title>
        <authorList>
            <person name="Palmer W."/>
            <person name="Jacygrad E."/>
            <person name="Sagayaradj S."/>
            <person name="Cavanaugh K."/>
            <person name="Han R."/>
            <person name="Bertier L."/>
            <person name="Beede B."/>
            <person name="Kafkas S."/>
            <person name="Golino D."/>
            <person name="Preece J."/>
            <person name="Michelmore R."/>
        </authorList>
    </citation>
    <scope>NUCLEOTIDE SEQUENCE [LARGE SCALE GENOMIC DNA]</scope>
</reference>
<protein>
    <submittedName>
        <fullName evidence="1">Uncharacterized protein</fullName>
    </submittedName>
</protein>
<dbReference type="Proteomes" id="UP001163603">
    <property type="component" value="Chromosome 9"/>
</dbReference>
<organism evidence="1 2">
    <name type="scientific">Pistacia integerrima</name>
    <dbReference type="NCBI Taxonomy" id="434235"/>
    <lineage>
        <taxon>Eukaryota</taxon>
        <taxon>Viridiplantae</taxon>
        <taxon>Streptophyta</taxon>
        <taxon>Embryophyta</taxon>
        <taxon>Tracheophyta</taxon>
        <taxon>Spermatophyta</taxon>
        <taxon>Magnoliopsida</taxon>
        <taxon>eudicotyledons</taxon>
        <taxon>Gunneridae</taxon>
        <taxon>Pentapetalae</taxon>
        <taxon>rosids</taxon>
        <taxon>malvids</taxon>
        <taxon>Sapindales</taxon>
        <taxon>Anacardiaceae</taxon>
        <taxon>Pistacia</taxon>
    </lineage>
</organism>
<gene>
    <name evidence="1" type="ORF">Pint_35853</name>
</gene>
<accession>A0ACC0Y0Z2</accession>
<evidence type="ECO:0000313" key="2">
    <source>
        <dbReference type="Proteomes" id="UP001163603"/>
    </source>
</evidence>
<name>A0ACC0Y0Z2_9ROSI</name>